<dbReference type="EMBL" id="CAJOBC010093591">
    <property type="protein sequence ID" value="CAF4418203.1"/>
    <property type="molecule type" value="Genomic_DNA"/>
</dbReference>
<feature type="compositionally biased region" description="Polar residues" evidence="1">
    <location>
        <begin position="1"/>
        <end position="14"/>
    </location>
</feature>
<proteinExistence type="predicted"/>
<dbReference type="AlphaFoldDB" id="A0A8S2VV99"/>
<dbReference type="Proteomes" id="UP000681722">
    <property type="component" value="Unassembled WGS sequence"/>
</dbReference>
<organism evidence="2 3">
    <name type="scientific">Didymodactylos carnosus</name>
    <dbReference type="NCBI Taxonomy" id="1234261"/>
    <lineage>
        <taxon>Eukaryota</taxon>
        <taxon>Metazoa</taxon>
        <taxon>Spiralia</taxon>
        <taxon>Gnathifera</taxon>
        <taxon>Rotifera</taxon>
        <taxon>Eurotatoria</taxon>
        <taxon>Bdelloidea</taxon>
        <taxon>Philodinida</taxon>
        <taxon>Philodinidae</taxon>
        <taxon>Didymodactylos</taxon>
    </lineage>
</organism>
<feature type="non-terminal residue" evidence="2">
    <location>
        <position position="1"/>
    </location>
</feature>
<evidence type="ECO:0000256" key="1">
    <source>
        <dbReference type="SAM" id="MobiDB-lite"/>
    </source>
</evidence>
<gene>
    <name evidence="2" type="ORF">SRO942_LOCUS40417</name>
</gene>
<protein>
    <submittedName>
        <fullName evidence="2">Uncharacterized protein</fullName>
    </submittedName>
</protein>
<name>A0A8S2VV99_9BILA</name>
<evidence type="ECO:0000313" key="3">
    <source>
        <dbReference type="Proteomes" id="UP000681722"/>
    </source>
</evidence>
<comment type="caution">
    <text evidence="2">The sequence shown here is derived from an EMBL/GenBank/DDBJ whole genome shotgun (WGS) entry which is preliminary data.</text>
</comment>
<reference evidence="2" key="1">
    <citation type="submission" date="2021-02" db="EMBL/GenBank/DDBJ databases">
        <authorList>
            <person name="Nowell W R."/>
        </authorList>
    </citation>
    <scope>NUCLEOTIDE SEQUENCE</scope>
</reference>
<dbReference type="OrthoDB" id="3263820at2759"/>
<accession>A0A8S2VV99</accession>
<sequence>MDTCSSVNVLTTNDNETDVPPILVHTDNTNDDEIDEPLSVNNDHDEQEPSSSESSGESDIDEIISSLDDNKQTKLFSTCPLSIYEASISIIKLCRRLNLNKAGIKTLLHGFRELLPMANKLPLTVPGLMKISAERYMDLINEYPQRAKDLLPCDIINGTVYKKLTKNNLKQLTIMLHTDGAPLTTVGGKSFWPVQATLVEIPPPHSRSYWC</sequence>
<feature type="region of interest" description="Disordered" evidence="1">
    <location>
        <begin position="1"/>
        <end position="59"/>
    </location>
</feature>
<evidence type="ECO:0000313" key="2">
    <source>
        <dbReference type="EMBL" id="CAF4418203.1"/>
    </source>
</evidence>